<feature type="region of interest" description="Disordered" evidence="7">
    <location>
        <begin position="105"/>
        <end position="132"/>
    </location>
</feature>
<keyword evidence="6" id="KW-0539">Nucleus</keyword>
<dbReference type="InterPro" id="IPR001138">
    <property type="entry name" value="Zn2Cys6_DnaBD"/>
</dbReference>
<feature type="compositionally biased region" description="Low complexity" evidence="7">
    <location>
        <begin position="522"/>
        <end position="548"/>
    </location>
</feature>
<evidence type="ECO:0000256" key="1">
    <source>
        <dbReference type="ARBA" id="ARBA00022723"/>
    </source>
</evidence>
<proteinExistence type="predicted"/>
<feature type="domain" description="Zn(2)-C6 fungal-type" evidence="8">
    <location>
        <begin position="140"/>
        <end position="171"/>
    </location>
</feature>
<dbReference type="PROSITE" id="PS50048">
    <property type="entry name" value="ZN2_CY6_FUNGAL_2"/>
    <property type="match status" value="1"/>
</dbReference>
<dbReference type="Proteomes" id="UP000078576">
    <property type="component" value="Unassembled WGS sequence"/>
</dbReference>
<feature type="compositionally biased region" description="Basic and acidic residues" evidence="7">
    <location>
        <begin position="181"/>
        <end position="197"/>
    </location>
</feature>
<reference evidence="10" key="1">
    <citation type="submission" date="2014-12" db="EMBL/GenBank/DDBJ databases">
        <title>Genome Sequence of Valsa Canker Pathogens Uncovers a Specific Adaption of Colonization on Woody Bark.</title>
        <authorList>
            <person name="Yin Z."/>
            <person name="Liu H."/>
            <person name="Gao X."/>
            <person name="Li Z."/>
            <person name="Song N."/>
            <person name="Ke X."/>
            <person name="Dai Q."/>
            <person name="Wu Y."/>
            <person name="Sun Y."/>
            <person name="Xu J.-R."/>
            <person name="Kang Z.K."/>
            <person name="Wang L."/>
            <person name="Huang L."/>
        </authorList>
    </citation>
    <scope>NUCLEOTIDE SEQUENCE [LARGE SCALE GENOMIC DNA]</scope>
    <source>
        <strain evidence="10">SXYL134</strain>
    </source>
</reference>
<dbReference type="SMART" id="SM00066">
    <property type="entry name" value="GAL4"/>
    <property type="match status" value="1"/>
</dbReference>
<dbReference type="GO" id="GO:0003677">
    <property type="term" value="F:DNA binding"/>
    <property type="evidence" value="ECO:0007669"/>
    <property type="project" value="UniProtKB-KW"/>
</dbReference>
<evidence type="ECO:0000256" key="7">
    <source>
        <dbReference type="SAM" id="MobiDB-lite"/>
    </source>
</evidence>
<dbReference type="AlphaFoldDB" id="A0A194UU46"/>
<feature type="compositionally biased region" description="Polar residues" evidence="7">
    <location>
        <begin position="110"/>
        <end position="128"/>
    </location>
</feature>
<keyword evidence="2" id="KW-0862">Zinc</keyword>
<keyword evidence="1" id="KW-0479">Metal-binding</keyword>
<evidence type="ECO:0000313" key="10">
    <source>
        <dbReference type="Proteomes" id="UP000078576"/>
    </source>
</evidence>
<keyword evidence="10" id="KW-1185">Reference proteome</keyword>
<dbReference type="EMBL" id="KN714678">
    <property type="protein sequence ID" value="KUI55134.1"/>
    <property type="molecule type" value="Genomic_DNA"/>
</dbReference>
<organism evidence="9 10">
    <name type="scientific">Cytospora mali</name>
    <name type="common">Apple Valsa canker fungus</name>
    <name type="synonym">Valsa mali</name>
    <dbReference type="NCBI Taxonomy" id="578113"/>
    <lineage>
        <taxon>Eukaryota</taxon>
        <taxon>Fungi</taxon>
        <taxon>Dikarya</taxon>
        <taxon>Ascomycota</taxon>
        <taxon>Pezizomycotina</taxon>
        <taxon>Sordariomycetes</taxon>
        <taxon>Sordariomycetidae</taxon>
        <taxon>Diaporthales</taxon>
        <taxon>Cytosporaceae</taxon>
        <taxon>Cytospora</taxon>
    </lineage>
</organism>
<dbReference type="OrthoDB" id="5575144at2759"/>
<evidence type="ECO:0000256" key="3">
    <source>
        <dbReference type="ARBA" id="ARBA00023015"/>
    </source>
</evidence>
<evidence type="ECO:0000259" key="8">
    <source>
        <dbReference type="PROSITE" id="PS50048"/>
    </source>
</evidence>
<evidence type="ECO:0000256" key="6">
    <source>
        <dbReference type="ARBA" id="ARBA00023242"/>
    </source>
</evidence>
<accession>A0A194UU46</accession>
<feature type="region of interest" description="Disordered" evidence="7">
    <location>
        <begin position="407"/>
        <end position="581"/>
    </location>
</feature>
<dbReference type="PANTHER" id="PTHR47659">
    <property type="entry name" value="ZN(II)2CYS6 TRANSCRIPTION FACTOR (EUROFUNG)-RELATED"/>
    <property type="match status" value="1"/>
</dbReference>
<gene>
    <name evidence="9" type="ORF">VP1G_02473</name>
</gene>
<keyword evidence="3" id="KW-0805">Transcription regulation</keyword>
<dbReference type="PROSITE" id="PS00463">
    <property type="entry name" value="ZN2_CY6_FUNGAL_1"/>
    <property type="match status" value="1"/>
</dbReference>
<feature type="region of interest" description="Disordered" evidence="7">
    <location>
        <begin position="177"/>
        <end position="222"/>
    </location>
</feature>
<keyword evidence="5" id="KW-0804">Transcription</keyword>
<feature type="compositionally biased region" description="Basic and acidic residues" evidence="7">
    <location>
        <begin position="571"/>
        <end position="581"/>
    </location>
</feature>
<feature type="region of interest" description="Disordered" evidence="7">
    <location>
        <begin position="35"/>
        <end position="72"/>
    </location>
</feature>
<dbReference type="GO" id="GO:0008270">
    <property type="term" value="F:zinc ion binding"/>
    <property type="evidence" value="ECO:0007669"/>
    <property type="project" value="InterPro"/>
</dbReference>
<dbReference type="PANTHER" id="PTHR47659:SF4">
    <property type="entry name" value="ZN(II)2CYS6 TRANSCRIPTION FACTOR (EUROFUNG)"/>
    <property type="match status" value="1"/>
</dbReference>
<dbReference type="CDD" id="cd00067">
    <property type="entry name" value="GAL4"/>
    <property type="match status" value="1"/>
</dbReference>
<keyword evidence="4" id="KW-0238">DNA-binding</keyword>
<name>A0A194UU46_CYTMA</name>
<evidence type="ECO:0000256" key="2">
    <source>
        <dbReference type="ARBA" id="ARBA00022833"/>
    </source>
</evidence>
<dbReference type="GO" id="GO:0000981">
    <property type="term" value="F:DNA-binding transcription factor activity, RNA polymerase II-specific"/>
    <property type="evidence" value="ECO:0007669"/>
    <property type="project" value="InterPro"/>
</dbReference>
<evidence type="ECO:0000256" key="5">
    <source>
        <dbReference type="ARBA" id="ARBA00023163"/>
    </source>
</evidence>
<sequence length="581" mass="64680">MSGSPPLPPRVTQEADDRVQGVYQTAGHDVYRASATTQADPRMLPGISAPVRPYQPESLERMPYGFPRPEDQIQRPLSSYASQHSQFIPQHPYLPAPAPIPVSGPMAGYSVTSRPPTQDSQQSFASPKSQRKTKGHVASACVPCKKAHLRCDAQRPCTRCMQNGKEDACVDVQHKKRGRPRLRDDHRGTGFDSRLGHGQDQNIRRPLSLYTPQGPISSGYDDSLRRTQSYRVLKSQPPEPSAPRYLERGSVSGANIYAAPLSISTVPPEPAAFLNMDLEVAKVSSTFADAIGRPIIQGLRITDMLAFGDKERMMALQRQMQDEQARREPNYLPPMYVKQEEEKVFRALGFSREEIASYPLERSDNLRFSDHAGQPRSFSVRLGLAKRGSIYFIVVVLNMNTNTGFRSFQHPTPSPQGRDPRELAYAYPTPQNPYPQSAPVSATFDHGRGRSASDVAYLPRQPLTPSQMVPGLSPRLTSSYAATPNRPDFHVGPPAYQIPRSEMTAAPHSTQAPGYQLPPIRSQQQQQQQQPQYPQQPSYQQAQQAQQQGGPSEQGWSRDDRQRVDIGGLIDRPDPSQRHHG</sequence>
<evidence type="ECO:0000313" key="9">
    <source>
        <dbReference type="EMBL" id="KUI55134.1"/>
    </source>
</evidence>
<dbReference type="InterPro" id="IPR050335">
    <property type="entry name" value="ERT1_acuK_gluconeogen_tf"/>
</dbReference>
<protein>
    <submittedName>
        <fullName evidence="9">Transcription activator of gluconeogenesis ERT1</fullName>
    </submittedName>
</protein>
<evidence type="ECO:0000256" key="4">
    <source>
        <dbReference type="ARBA" id="ARBA00023125"/>
    </source>
</evidence>
<dbReference type="Gene3D" id="4.10.240.10">
    <property type="entry name" value="Zn(2)-C6 fungal-type DNA-binding domain"/>
    <property type="match status" value="1"/>
</dbReference>
<dbReference type="InterPro" id="IPR036864">
    <property type="entry name" value="Zn2-C6_fun-type_DNA-bd_sf"/>
</dbReference>
<dbReference type="SUPFAM" id="SSF57701">
    <property type="entry name" value="Zn2/Cys6 DNA-binding domain"/>
    <property type="match status" value="1"/>
</dbReference>
<dbReference type="Pfam" id="PF00172">
    <property type="entry name" value="Zn_clus"/>
    <property type="match status" value="1"/>
</dbReference>